<gene>
    <name evidence="2" type="ORF">EG68_06598</name>
</gene>
<dbReference type="Proteomes" id="UP000822476">
    <property type="component" value="Unassembled WGS sequence"/>
</dbReference>
<reference evidence="2" key="1">
    <citation type="submission" date="2019-07" db="EMBL/GenBank/DDBJ databases">
        <title>Annotation for the trematode Paragonimus miyazaki's.</title>
        <authorList>
            <person name="Choi Y.-J."/>
        </authorList>
    </citation>
    <scope>NUCLEOTIDE SEQUENCE</scope>
    <source>
        <strain evidence="2">Japan</strain>
    </source>
</reference>
<dbReference type="EMBL" id="JTDE01001157">
    <property type="protein sequence ID" value="KAF7259530.1"/>
    <property type="molecule type" value="Genomic_DNA"/>
</dbReference>
<protein>
    <submittedName>
        <fullName evidence="2">Uncharacterized protein</fullName>
    </submittedName>
</protein>
<sequence length="76" mass="8385">MQGISRLSPKIGTECGNAAKLFSPDERYFLASLLFRHIHHSHQIDPGSALGGSQPLQDQRTETRFQQSSIPVNLPA</sequence>
<evidence type="ECO:0000313" key="3">
    <source>
        <dbReference type="Proteomes" id="UP000822476"/>
    </source>
</evidence>
<feature type="compositionally biased region" description="Polar residues" evidence="1">
    <location>
        <begin position="54"/>
        <end position="76"/>
    </location>
</feature>
<organism evidence="2 3">
    <name type="scientific">Paragonimus skrjabini miyazakii</name>
    <dbReference type="NCBI Taxonomy" id="59628"/>
    <lineage>
        <taxon>Eukaryota</taxon>
        <taxon>Metazoa</taxon>
        <taxon>Spiralia</taxon>
        <taxon>Lophotrochozoa</taxon>
        <taxon>Platyhelminthes</taxon>
        <taxon>Trematoda</taxon>
        <taxon>Digenea</taxon>
        <taxon>Plagiorchiida</taxon>
        <taxon>Troglotremata</taxon>
        <taxon>Troglotrematidae</taxon>
        <taxon>Paragonimus</taxon>
    </lineage>
</organism>
<proteinExistence type="predicted"/>
<name>A0A8S9Z1W4_9TREM</name>
<feature type="region of interest" description="Disordered" evidence="1">
    <location>
        <begin position="43"/>
        <end position="76"/>
    </location>
</feature>
<evidence type="ECO:0000256" key="1">
    <source>
        <dbReference type="SAM" id="MobiDB-lite"/>
    </source>
</evidence>
<comment type="caution">
    <text evidence="2">The sequence shown here is derived from an EMBL/GenBank/DDBJ whole genome shotgun (WGS) entry which is preliminary data.</text>
</comment>
<keyword evidence="3" id="KW-1185">Reference proteome</keyword>
<evidence type="ECO:0000313" key="2">
    <source>
        <dbReference type="EMBL" id="KAF7259530.1"/>
    </source>
</evidence>
<accession>A0A8S9Z1W4</accession>
<dbReference type="AlphaFoldDB" id="A0A8S9Z1W4"/>